<dbReference type="InterPro" id="IPR011545">
    <property type="entry name" value="DEAD/DEAH_box_helicase_dom"/>
</dbReference>
<dbReference type="GO" id="GO:0009378">
    <property type="term" value="F:four-way junction helicase activity"/>
    <property type="evidence" value="ECO:0007669"/>
    <property type="project" value="TreeGrafter"/>
</dbReference>
<evidence type="ECO:0000256" key="4">
    <source>
        <dbReference type="ARBA" id="ARBA00022840"/>
    </source>
</evidence>
<dbReference type="GO" id="GO:0006281">
    <property type="term" value="P:DNA repair"/>
    <property type="evidence" value="ECO:0007669"/>
    <property type="project" value="TreeGrafter"/>
</dbReference>
<keyword evidence="4" id="KW-0067">ATP-binding</keyword>
<dbReference type="Pfam" id="PF16124">
    <property type="entry name" value="RecQ_Zn_bind"/>
    <property type="match status" value="1"/>
</dbReference>
<reference evidence="9 10" key="1">
    <citation type="journal article" date="2003" name="Int. J. Syst. Evol. Microbiol.">
        <title>Bacillus nealsonii sp. nov., isolated from a spacecraft-assembly facility, whose spores are gamma-radiation resistant.</title>
        <authorList>
            <person name="Venkateswaran K."/>
            <person name="Kempf M."/>
            <person name="Chen F."/>
            <person name="Satomi M."/>
            <person name="Nicholson W."/>
            <person name="Kern R."/>
        </authorList>
    </citation>
    <scope>NUCLEOTIDE SEQUENCE [LARGE SCALE GENOMIC DNA]</scope>
    <source>
        <strain evidence="9 10">FO-92</strain>
    </source>
</reference>
<dbReference type="PROSITE" id="PS51192">
    <property type="entry name" value="HELICASE_ATP_BIND_1"/>
    <property type="match status" value="1"/>
</dbReference>
<name>A0A2N0Z3Q6_9BACI</name>
<dbReference type="FunFam" id="3.40.50.300:FF:001363">
    <property type="entry name" value="ATP-dependent DNA helicase RecQ"/>
    <property type="match status" value="1"/>
</dbReference>
<dbReference type="SMART" id="SM00487">
    <property type="entry name" value="DEXDc"/>
    <property type="match status" value="1"/>
</dbReference>
<dbReference type="CDD" id="cd17920">
    <property type="entry name" value="DEXHc_RecQ"/>
    <property type="match status" value="1"/>
</dbReference>
<gene>
    <name evidence="9" type="ORF">CWS01_08780</name>
</gene>
<feature type="domain" description="Helicase ATP-binding" evidence="7">
    <location>
        <begin position="24"/>
        <end position="191"/>
    </location>
</feature>
<evidence type="ECO:0000259" key="8">
    <source>
        <dbReference type="PROSITE" id="PS51194"/>
    </source>
</evidence>
<dbReference type="Gene3D" id="3.40.50.300">
    <property type="entry name" value="P-loop containing nucleotide triphosphate hydrolases"/>
    <property type="match status" value="2"/>
</dbReference>
<dbReference type="SUPFAM" id="SSF52540">
    <property type="entry name" value="P-loop containing nucleoside triphosphate hydrolases"/>
    <property type="match status" value="1"/>
</dbReference>
<evidence type="ECO:0000256" key="1">
    <source>
        <dbReference type="ARBA" id="ARBA00022741"/>
    </source>
</evidence>
<evidence type="ECO:0000256" key="3">
    <source>
        <dbReference type="ARBA" id="ARBA00022806"/>
    </source>
</evidence>
<dbReference type="PANTHER" id="PTHR13710">
    <property type="entry name" value="DNA HELICASE RECQ FAMILY MEMBER"/>
    <property type="match status" value="1"/>
</dbReference>
<dbReference type="Proteomes" id="UP000233375">
    <property type="component" value="Unassembled WGS sequence"/>
</dbReference>
<feature type="domain" description="Helicase C-terminal" evidence="8">
    <location>
        <begin position="215"/>
        <end position="362"/>
    </location>
</feature>
<dbReference type="OrthoDB" id="9763310at2"/>
<protein>
    <recommendedName>
        <fullName evidence="5">ATP-dependent DNA helicase RecQ</fullName>
    </recommendedName>
    <alternativeName>
        <fullName evidence="6">DNA 3'-5' helicase RecQ</fullName>
    </alternativeName>
</protein>
<accession>A0A2N0Z3Q6</accession>
<keyword evidence="1" id="KW-0547">Nucleotide-binding</keyword>
<dbReference type="Pfam" id="PF00270">
    <property type="entry name" value="DEAD"/>
    <property type="match status" value="1"/>
</dbReference>
<evidence type="ECO:0000256" key="5">
    <source>
        <dbReference type="ARBA" id="ARBA00044535"/>
    </source>
</evidence>
<dbReference type="RefSeq" id="WP_101176813.1">
    <property type="nucleotide sequence ID" value="NZ_PISE01000016.1"/>
</dbReference>
<sequence>MTLENKLKEFFSFSSFRLGQKETISSILNGNHTLSMLPTGTGKSLCFQFPGLFLDGAVIIISPLLSLMQDQVEQMKMNGEKRVVALNSFLSKKERDYFFTHIKKYKFIYISPEMISSSYVLNLLKTIKIVLFVVDEAHCISQWGYDFRPEYKNLGKVRKELKSPLTLALTATATSEIREDIKKSLFLEEVTEIIYPVNRPNIAFSVEKFSATAEKLERLYTLVEQLQGPGIIYFSSKKIAEQTASYIRSKSNKKISGYHGGMTQEDRILIQQQFLHGHLEVICATSAFGMGVNKENIRYVIHYHMPTQMESFLQEIGRAGRDGSDSISILLYANGDEALASQLIEMELASDMQIDQLLASLSSYSSYQEWKEKEKEWRQFAFSETQWRVLEAYFSSEIADMPSLIKKLHFFKQHRLKRVEIKRQKIAALLTWINQQECRRTFIANYFDEKKPESMERCCDRCGLDLSFYHYKRTLIEKSHNEDDWKEILAKILLESDS</sequence>
<organism evidence="9 10">
    <name type="scientific">Niallia nealsonii</name>
    <dbReference type="NCBI Taxonomy" id="115979"/>
    <lineage>
        <taxon>Bacteria</taxon>
        <taxon>Bacillati</taxon>
        <taxon>Bacillota</taxon>
        <taxon>Bacilli</taxon>
        <taxon>Bacillales</taxon>
        <taxon>Bacillaceae</taxon>
        <taxon>Niallia</taxon>
    </lineage>
</organism>
<dbReference type="GO" id="GO:0043590">
    <property type="term" value="C:bacterial nucleoid"/>
    <property type="evidence" value="ECO:0007669"/>
    <property type="project" value="TreeGrafter"/>
</dbReference>
<dbReference type="InterPro" id="IPR032284">
    <property type="entry name" value="RecQ_Zn-bd"/>
</dbReference>
<evidence type="ECO:0000256" key="2">
    <source>
        <dbReference type="ARBA" id="ARBA00022801"/>
    </source>
</evidence>
<dbReference type="InterPro" id="IPR027417">
    <property type="entry name" value="P-loop_NTPase"/>
</dbReference>
<evidence type="ECO:0000313" key="9">
    <source>
        <dbReference type="EMBL" id="PKG24151.1"/>
    </source>
</evidence>
<dbReference type="Pfam" id="PF00271">
    <property type="entry name" value="Helicase_C"/>
    <property type="match status" value="1"/>
</dbReference>
<keyword evidence="10" id="KW-1185">Reference proteome</keyword>
<proteinExistence type="predicted"/>
<dbReference type="InterPro" id="IPR001650">
    <property type="entry name" value="Helicase_C-like"/>
</dbReference>
<dbReference type="GO" id="GO:0003676">
    <property type="term" value="F:nucleic acid binding"/>
    <property type="evidence" value="ECO:0007669"/>
    <property type="project" value="InterPro"/>
</dbReference>
<keyword evidence="3 9" id="KW-0347">Helicase</keyword>
<dbReference type="InterPro" id="IPR014001">
    <property type="entry name" value="Helicase_ATP-bd"/>
</dbReference>
<dbReference type="GO" id="GO:0006310">
    <property type="term" value="P:DNA recombination"/>
    <property type="evidence" value="ECO:0007669"/>
    <property type="project" value="InterPro"/>
</dbReference>
<dbReference type="SMART" id="SM00490">
    <property type="entry name" value="HELICc"/>
    <property type="match status" value="1"/>
</dbReference>
<dbReference type="EMBL" id="PISE01000016">
    <property type="protein sequence ID" value="PKG24151.1"/>
    <property type="molecule type" value="Genomic_DNA"/>
</dbReference>
<keyword evidence="2" id="KW-0378">Hydrolase</keyword>
<dbReference type="GO" id="GO:0043138">
    <property type="term" value="F:3'-5' DNA helicase activity"/>
    <property type="evidence" value="ECO:0007669"/>
    <property type="project" value="TreeGrafter"/>
</dbReference>
<dbReference type="GO" id="GO:0030894">
    <property type="term" value="C:replisome"/>
    <property type="evidence" value="ECO:0007669"/>
    <property type="project" value="TreeGrafter"/>
</dbReference>
<dbReference type="NCBIfam" id="TIGR00614">
    <property type="entry name" value="recQ_fam"/>
    <property type="match status" value="1"/>
</dbReference>
<dbReference type="GO" id="GO:0016787">
    <property type="term" value="F:hydrolase activity"/>
    <property type="evidence" value="ECO:0007669"/>
    <property type="project" value="UniProtKB-KW"/>
</dbReference>
<evidence type="ECO:0000313" key="10">
    <source>
        <dbReference type="Proteomes" id="UP000233375"/>
    </source>
</evidence>
<evidence type="ECO:0000259" key="7">
    <source>
        <dbReference type="PROSITE" id="PS51192"/>
    </source>
</evidence>
<comment type="caution">
    <text evidence="9">The sequence shown here is derived from an EMBL/GenBank/DDBJ whole genome shotgun (WGS) entry which is preliminary data.</text>
</comment>
<dbReference type="GO" id="GO:0005524">
    <property type="term" value="F:ATP binding"/>
    <property type="evidence" value="ECO:0007669"/>
    <property type="project" value="UniProtKB-KW"/>
</dbReference>
<evidence type="ECO:0000256" key="6">
    <source>
        <dbReference type="ARBA" id="ARBA00044550"/>
    </source>
</evidence>
<dbReference type="AlphaFoldDB" id="A0A2N0Z3Q6"/>
<dbReference type="GO" id="GO:0005737">
    <property type="term" value="C:cytoplasm"/>
    <property type="evidence" value="ECO:0007669"/>
    <property type="project" value="TreeGrafter"/>
</dbReference>
<dbReference type="InterPro" id="IPR004589">
    <property type="entry name" value="DNA_helicase_ATP-dep_RecQ"/>
</dbReference>
<dbReference type="PANTHER" id="PTHR13710:SF84">
    <property type="entry name" value="ATP-DEPENDENT DNA HELICASE RECS-RELATED"/>
    <property type="match status" value="1"/>
</dbReference>
<dbReference type="PROSITE" id="PS51194">
    <property type="entry name" value="HELICASE_CTER"/>
    <property type="match status" value="1"/>
</dbReference>